<dbReference type="InterPro" id="IPR034088">
    <property type="entry name" value="Pla_a_1-like"/>
</dbReference>
<evidence type="ECO:0000313" key="7">
    <source>
        <dbReference type="RefSeq" id="XP_022159634.1"/>
    </source>
</evidence>
<dbReference type="Pfam" id="PF04043">
    <property type="entry name" value="PMEI"/>
    <property type="match status" value="1"/>
</dbReference>
<evidence type="ECO:0000256" key="2">
    <source>
        <dbReference type="ARBA" id="ARBA00023157"/>
    </source>
</evidence>
<dbReference type="RefSeq" id="XP_022159634.1">
    <property type="nucleotide sequence ID" value="XM_022303942.1"/>
</dbReference>
<feature type="signal peptide" evidence="4">
    <location>
        <begin position="1"/>
        <end position="21"/>
    </location>
</feature>
<feature type="chain" id="PRO_5026781958" evidence="4">
    <location>
        <begin position="22"/>
        <end position="189"/>
    </location>
</feature>
<dbReference type="InterPro" id="IPR006501">
    <property type="entry name" value="Pectinesterase_inhib_dom"/>
</dbReference>
<dbReference type="PANTHER" id="PTHR35357">
    <property type="entry name" value="OS02G0537100 PROTEIN"/>
    <property type="match status" value="1"/>
</dbReference>
<dbReference type="NCBIfam" id="TIGR01614">
    <property type="entry name" value="PME_inhib"/>
    <property type="match status" value="1"/>
</dbReference>
<protein>
    <submittedName>
        <fullName evidence="7">Invertase inhibitor</fullName>
    </submittedName>
</protein>
<keyword evidence="1 4" id="KW-0732">Signal</keyword>
<dbReference type="CDD" id="cd15795">
    <property type="entry name" value="PMEI-Pla_a_1_like"/>
    <property type="match status" value="1"/>
</dbReference>
<dbReference type="AlphaFoldDB" id="A0A6J1E2X6"/>
<organism evidence="6 7">
    <name type="scientific">Momordica charantia</name>
    <name type="common">Bitter gourd</name>
    <name type="synonym">Balsam pear</name>
    <dbReference type="NCBI Taxonomy" id="3673"/>
    <lineage>
        <taxon>Eukaryota</taxon>
        <taxon>Viridiplantae</taxon>
        <taxon>Streptophyta</taxon>
        <taxon>Embryophyta</taxon>
        <taxon>Tracheophyta</taxon>
        <taxon>Spermatophyta</taxon>
        <taxon>Magnoliopsida</taxon>
        <taxon>eudicotyledons</taxon>
        <taxon>Gunneridae</taxon>
        <taxon>Pentapetalae</taxon>
        <taxon>rosids</taxon>
        <taxon>fabids</taxon>
        <taxon>Cucurbitales</taxon>
        <taxon>Cucurbitaceae</taxon>
        <taxon>Momordiceae</taxon>
        <taxon>Momordica</taxon>
    </lineage>
</organism>
<accession>A0A6J1E2X6</accession>
<sequence length="189" mass="20657">MEKKLFLLILLLFSLLSLCQSESAPANDVVQRSCKQAATRDPYVDYKLCVEALRANPKARNGAFKDLVLVSIDQAKANATEIGSEISEILKGSGKWGTKPKTKTKYSLDCLRSCLELYSEAVSDLKSAVSAVKMEDYETAKVEVSAAIDAPVSCEDGYKEKDGEVSPLTEKNDVFFHLAAISLAFVDMC</sequence>
<dbReference type="KEGG" id="mcha:111025985"/>
<dbReference type="InterPro" id="IPR035513">
    <property type="entry name" value="Invertase/methylesterase_inhib"/>
</dbReference>
<dbReference type="PANTHER" id="PTHR35357:SF17">
    <property type="entry name" value="PECTINESTERASE INHIBITOR 12"/>
    <property type="match status" value="1"/>
</dbReference>
<proteinExistence type="inferred from homology"/>
<keyword evidence="6" id="KW-1185">Reference proteome</keyword>
<gene>
    <name evidence="7" type="primary">LOC111025985</name>
</gene>
<keyword evidence="2" id="KW-1015">Disulfide bond</keyword>
<dbReference type="OrthoDB" id="1915198at2759"/>
<dbReference type="GO" id="GO:0005576">
    <property type="term" value="C:extracellular region"/>
    <property type="evidence" value="ECO:0007669"/>
    <property type="project" value="UniProtKB-ARBA"/>
</dbReference>
<evidence type="ECO:0000256" key="1">
    <source>
        <dbReference type="ARBA" id="ARBA00022729"/>
    </source>
</evidence>
<feature type="domain" description="Pectinesterase inhibitor" evidence="5">
    <location>
        <begin position="25"/>
        <end position="185"/>
    </location>
</feature>
<evidence type="ECO:0000313" key="6">
    <source>
        <dbReference type="Proteomes" id="UP000504603"/>
    </source>
</evidence>
<reference evidence="7" key="1">
    <citation type="submission" date="2025-08" db="UniProtKB">
        <authorList>
            <consortium name="RefSeq"/>
        </authorList>
    </citation>
    <scope>IDENTIFICATION</scope>
    <source>
        <strain evidence="7">OHB3-1</strain>
    </source>
</reference>
<dbReference type="Proteomes" id="UP000504603">
    <property type="component" value="Unplaced"/>
</dbReference>
<evidence type="ECO:0000256" key="3">
    <source>
        <dbReference type="ARBA" id="ARBA00038471"/>
    </source>
</evidence>
<dbReference type="SUPFAM" id="SSF101148">
    <property type="entry name" value="Plant invertase/pectin methylesterase inhibitor"/>
    <property type="match status" value="1"/>
</dbReference>
<dbReference type="Gene3D" id="1.20.140.40">
    <property type="entry name" value="Invertase/pectin methylesterase inhibitor family protein"/>
    <property type="match status" value="1"/>
</dbReference>
<evidence type="ECO:0000256" key="4">
    <source>
        <dbReference type="SAM" id="SignalP"/>
    </source>
</evidence>
<dbReference type="SMART" id="SM00856">
    <property type="entry name" value="PMEI"/>
    <property type="match status" value="1"/>
</dbReference>
<comment type="similarity">
    <text evidence="3">Belongs to the PMEI family.</text>
</comment>
<dbReference type="GO" id="GO:0004857">
    <property type="term" value="F:enzyme inhibitor activity"/>
    <property type="evidence" value="ECO:0007669"/>
    <property type="project" value="InterPro"/>
</dbReference>
<name>A0A6J1E2X6_MOMCH</name>
<dbReference type="GeneID" id="111025985"/>
<evidence type="ECO:0000259" key="5">
    <source>
        <dbReference type="SMART" id="SM00856"/>
    </source>
</evidence>
<dbReference type="FunFam" id="1.20.140.40:FF:000002">
    <property type="entry name" value="Putative invertase inhibitor"/>
    <property type="match status" value="1"/>
</dbReference>